<organism evidence="1 2">
    <name type="scientific">Persea americana</name>
    <name type="common">Avocado</name>
    <dbReference type="NCBI Taxonomy" id="3435"/>
    <lineage>
        <taxon>Eukaryota</taxon>
        <taxon>Viridiplantae</taxon>
        <taxon>Streptophyta</taxon>
        <taxon>Embryophyta</taxon>
        <taxon>Tracheophyta</taxon>
        <taxon>Spermatophyta</taxon>
        <taxon>Magnoliopsida</taxon>
        <taxon>Magnoliidae</taxon>
        <taxon>Laurales</taxon>
        <taxon>Lauraceae</taxon>
        <taxon>Persea</taxon>
    </lineage>
</organism>
<protein>
    <submittedName>
        <fullName evidence="1">Uncharacterized protein</fullName>
    </submittedName>
</protein>
<evidence type="ECO:0000313" key="1">
    <source>
        <dbReference type="EMBL" id="KAJ8647844.1"/>
    </source>
</evidence>
<comment type="caution">
    <text evidence="1">The sequence shown here is derived from an EMBL/GenBank/DDBJ whole genome shotgun (WGS) entry which is preliminary data.</text>
</comment>
<sequence>MFVAGNGDSCIHVAVGNGDAYSHVAAGNGDACNEFEIFADEGGQNSGPNEVVISDEEVAFLRMLGWEENAKYEALTEDKMEI</sequence>
<keyword evidence="2" id="KW-1185">Reference proteome</keyword>
<proteinExistence type="predicted"/>
<gene>
    <name evidence="1" type="ORF">MRB53_000867</name>
</gene>
<name>A0ACC2MQ19_PERAE</name>
<accession>A0ACC2MQ19</accession>
<evidence type="ECO:0000313" key="2">
    <source>
        <dbReference type="Proteomes" id="UP001234297"/>
    </source>
</evidence>
<reference evidence="1 2" key="1">
    <citation type="journal article" date="2022" name="Hortic Res">
        <title>A haplotype resolved chromosomal level avocado genome allows analysis of novel avocado genes.</title>
        <authorList>
            <person name="Nath O."/>
            <person name="Fletcher S.J."/>
            <person name="Hayward A."/>
            <person name="Shaw L.M."/>
            <person name="Masouleh A.K."/>
            <person name="Furtado A."/>
            <person name="Henry R.J."/>
            <person name="Mitter N."/>
        </authorList>
    </citation>
    <scope>NUCLEOTIDE SEQUENCE [LARGE SCALE GENOMIC DNA]</scope>
    <source>
        <strain evidence="2">cv. Hass</strain>
    </source>
</reference>
<dbReference type="Proteomes" id="UP001234297">
    <property type="component" value="Chromosome 1"/>
</dbReference>
<dbReference type="EMBL" id="CM056809">
    <property type="protein sequence ID" value="KAJ8647844.1"/>
    <property type="molecule type" value="Genomic_DNA"/>
</dbReference>